<dbReference type="STRING" id="378806.STAUR_0538"/>
<organism evidence="2 4">
    <name type="scientific">Stigmatella aurantiaca (strain DW4/3-1)</name>
    <dbReference type="NCBI Taxonomy" id="378806"/>
    <lineage>
        <taxon>Bacteria</taxon>
        <taxon>Pseudomonadati</taxon>
        <taxon>Myxococcota</taxon>
        <taxon>Myxococcia</taxon>
        <taxon>Myxococcales</taxon>
        <taxon>Cystobacterineae</taxon>
        <taxon>Archangiaceae</taxon>
        <taxon>Stigmatella</taxon>
    </lineage>
</organism>
<dbReference type="EMBL" id="AAMD01000033">
    <property type="protein sequence ID" value="EAU67453.1"/>
    <property type="molecule type" value="Genomic_DNA"/>
</dbReference>
<dbReference type="PANTHER" id="PTHR36932">
    <property type="entry name" value="CAPSULAR POLYSACCHARIDE BIOSYNTHESIS PROTEIN"/>
    <property type="match status" value="1"/>
</dbReference>
<accession>Q095N5</accession>
<sequence length="413" mass="47556">MDSTSAQHLAEIPLYKKLYSNRLPLAELTPAMEPAPLLEKKHITEGFPINWMTESLKSALANDELEFTTTSGTTSDRMQVMRRKQWWRGEYRRTYRHNPYLSQFSLEDGKKAILTTAVCSSSVCYLEHPSYKDRILGNTLYLNVAPDPNNWKRSDIERITDELNTYAPEYLDADPVYLSFYLKKKQEFGVSTEVRLPKYMTLSYELVTRACRRFIRQNWNIPTFNLYGTTETGYLYCEGVDGKLKRCPESSSVEFVPFDESRNIYYLIVTSLKNEFMPLIRYKIGDLVKVDAESMRAARATGNYEQVQIEYFCGREKDLTHSEQGTPITPGELDHALGNLDNGLFLYQLCALSHQHLMLRYMTVSGESLPSNELARVRDCLHQLYGPQMNIQFAHEKAIAPERSGKFAITKVG</sequence>
<dbReference type="SUPFAM" id="SSF56801">
    <property type="entry name" value="Acetyl-CoA synthetase-like"/>
    <property type="match status" value="1"/>
</dbReference>
<evidence type="ECO:0000313" key="2">
    <source>
        <dbReference type="EMBL" id="EAU67453.1"/>
    </source>
</evidence>
<proteinExistence type="predicted"/>
<dbReference type="Gene3D" id="3.40.50.12780">
    <property type="entry name" value="N-terminal domain of ligase-like"/>
    <property type="match status" value="1"/>
</dbReference>
<gene>
    <name evidence="1" type="ordered locus">STAUR_0538</name>
    <name evidence="2" type="ORF">STIAU_1667</name>
</gene>
<dbReference type="InterPro" id="IPR042099">
    <property type="entry name" value="ANL_N_sf"/>
</dbReference>
<dbReference type="OrthoDB" id="5484550at2"/>
<reference evidence="2 4" key="1">
    <citation type="submission" date="2006-04" db="EMBL/GenBank/DDBJ databases">
        <authorList>
            <person name="Nierman W.C."/>
        </authorList>
    </citation>
    <scope>NUCLEOTIDE SEQUENCE [LARGE SCALE GENOMIC DNA]</scope>
    <source>
        <strain evidence="2 4">DW4/3-1</strain>
    </source>
</reference>
<keyword evidence="3" id="KW-1185">Reference proteome</keyword>
<dbReference type="PANTHER" id="PTHR36932:SF1">
    <property type="entry name" value="CAPSULAR POLYSACCHARIDE BIOSYNTHESIS PROTEIN"/>
    <property type="match status" value="1"/>
</dbReference>
<dbReference type="eggNOG" id="COG1541">
    <property type="taxonomic scope" value="Bacteria"/>
</dbReference>
<evidence type="ECO:0000313" key="1">
    <source>
        <dbReference type="EMBL" id="ADO68342.1"/>
    </source>
</evidence>
<dbReference type="Proteomes" id="UP000032702">
    <property type="component" value="Unassembled WGS sequence"/>
</dbReference>
<dbReference type="KEGG" id="sur:STAUR_0538"/>
<dbReference type="EMBL" id="CP002271">
    <property type="protein sequence ID" value="ADO68342.1"/>
    <property type="molecule type" value="Genomic_DNA"/>
</dbReference>
<dbReference type="HOGENOM" id="CLU_661878_0_0_7"/>
<dbReference type="InterPro" id="IPR053158">
    <property type="entry name" value="CapK_Type1_Caps_Biosynth"/>
</dbReference>
<dbReference type="RefSeq" id="WP_002613027.1">
    <property type="nucleotide sequence ID" value="NC_014623.1"/>
</dbReference>
<name>Q095N5_STIAD</name>
<protein>
    <submittedName>
        <fullName evidence="1">Conserved uncharacterized protein</fullName>
    </submittedName>
</protein>
<evidence type="ECO:0000313" key="4">
    <source>
        <dbReference type="Proteomes" id="UP000032702"/>
    </source>
</evidence>
<evidence type="ECO:0000313" key="3">
    <source>
        <dbReference type="Proteomes" id="UP000001351"/>
    </source>
</evidence>
<dbReference type="Proteomes" id="UP000001351">
    <property type="component" value="Chromosome"/>
</dbReference>
<reference evidence="1 3" key="2">
    <citation type="journal article" date="2011" name="Mol. Biol. Evol.">
        <title>Comparative genomic analysis of fruiting body formation in Myxococcales.</title>
        <authorList>
            <person name="Huntley S."/>
            <person name="Hamann N."/>
            <person name="Wegener-Feldbrugge S."/>
            <person name="Treuner-Lange A."/>
            <person name="Kube M."/>
            <person name="Reinhardt R."/>
            <person name="Klages S."/>
            <person name="Muller R."/>
            <person name="Ronning C.M."/>
            <person name="Nierman W.C."/>
            <person name="Sogaard-Andersen L."/>
        </authorList>
    </citation>
    <scope>NUCLEOTIDE SEQUENCE [LARGE SCALE GENOMIC DNA]</scope>
    <source>
        <strain evidence="1 3">DW4/3-1</strain>
    </source>
</reference>
<dbReference type="AlphaFoldDB" id="Q095N5"/>